<dbReference type="AlphaFoldDB" id="A0A0B6ESR1"/>
<keyword evidence="1" id="KW-0472">Membrane</keyword>
<feature type="transmembrane region" description="Helical" evidence="1">
    <location>
        <begin position="12"/>
        <end position="35"/>
    </location>
</feature>
<dbReference type="EMBL" id="CP010827">
    <property type="protein sequence ID" value="AJI79527.1"/>
    <property type="molecule type" value="Genomic_DNA"/>
</dbReference>
<organism evidence="2 4">
    <name type="scientific">Corynebacterium singulare</name>
    <dbReference type="NCBI Taxonomy" id="161899"/>
    <lineage>
        <taxon>Bacteria</taxon>
        <taxon>Bacillati</taxon>
        <taxon>Actinomycetota</taxon>
        <taxon>Actinomycetes</taxon>
        <taxon>Mycobacteriales</taxon>
        <taxon>Corynebacteriaceae</taxon>
        <taxon>Corynebacterium</taxon>
    </lineage>
</organism>
<name>A0A0B6ESR1_9CORY</name>
<sequence>MEWLVQAPVWAQMAVLAVTAVPAATIMGWLLMWVIDRVYSRVEAVTRMGEHDSR</sequence>
<dbReference type="EMBL" id="JAKRDF010000003">
    <property type="protein sequence ID" value="MCG7275698.1"/>
    <property type="molecule type" value="Genomic_DNA"/>
</dbReference>
<evidence type="ECO:0000313" key="3">
    <source>
        <dbReference type="EMBL" id="MCG7275698.1"/>
    </source>
</evidence>
<reference evidence="3 5" key="2">
    <citation type="submission" date="2022-02" db="EMBL/GenBank/DDBJ databases">
        <title>Uncovering new skin microbiome diversity through culturing and metagenomics.</title>
        <authorList>
            <person name="Conlan S."/>
            <person name="Deming C."/>
            <person name="Nisc Comparative Sequencing Program N."/>
            <person name="Segre J.A."/>
        </authorList>
    </citation>
    <scope>NUCLEOTIDE SEQUENCE [LARGE SCALE GENOMIC DNA]</scope>
    <source>
        <strain evidence="3 5">ACRQV</strain>
    </source>
</reference>
<dbReference type="Proteomes" id="UP001521911">
    <property type="component" value="Unassembled WGS sequence"/>
</dbReference>
<evidence type="ECO:0000313" key="2">
    <source>
        <dbReference type="EMBL" id="AJI79527.1"/>
    </source>
</evidence>
<gene>
    <name evidence="2" type="ORF">CSING_10075</name>
    <name evidence="3" type="ORF">MHK08_04335</name>
</gene>
<dbReference type="RefSeq" id="WP_168162221.1">
    <property type="nucleotide sequence ID" value="NZ_CP010827.1"/>
</dbReference>
<evidence type="ECO:0000256" key="1">
    <source>
        <dbReference type="SAM" id="Phobius"/>
    </source>
</evidence>
<keyword evidence="5" id="KW-1185">Reference proteome</keyword>
<accession>A0A0B6ESR1</accession>
<keyword evidence="1" id="KW-0812">Transmembrane</keyword>
<dbReference type="HOGENOM" id="CLU_3042486_0_0_11"/>
<dbReference type="KEGG" id="csx:CSING_10075"/>
<dbReference type="Proteomes" id="UP000031890">
    <property type="component" value="Chromosome"/>
</dbReference>
<proteinExistence type="predicted"/>
<evidence type="ECO:0000313" key="5">
    <source>
        <dbReference type="Proteomes" id="UP001521911"/>
    </source>
</evidence>
<dbReference type="STRING" id="161899.CSING_10075"/>
<reference evidence="2 4" key="1">
    <citation type="journal article" date="2015" name="Genome Announc.">
        <title>Complete Genome Sequence and Annotation of Corynebacterium singulare DSM 44357, Isolated from a Human Semen Specimen.</title>
        <authorList>
            <person name="Merten M."/>
            <person name="Brinkrolf K."/>
            <person name="Albersmeier A."/>
            <person name="Kutter Y."/>
            <person name="Ruckert C."/>
            <person name="Tauch A."/>
        </authorList>
    </citation>
    <scope>NUCLEOTIDE SEQUENCE [LARGE SCALE GENOMIC DNA]</scope>
    <source>
        <strain evidence="2">IBS B52218</strain>
    </source>
</reference>
<protein>
    <submittedName>
        <fullName evidence="2">Uncharacterized protein</fullName>
    </submittedName>
</protein>
<keyword evidence="1" id="KW-1133">Transmembrane helix</keyword>
<evidence type="ECO:0000313" key="4">
    <source>
        <dbReference type="Proteomes" id="UP000031890"/>
    </source>
</evidence>